<dbReference type="PANTHER" id="PTHR48078">
    <property type="entry name" value="THREONINE DEHYDRATASE, MITOCHONDRIAL-RELATED"/>
    <property type="match status" value="1"/>
</dbReference>
<evidence type="ECO:0000256" key="3">
    <source>
        <dbReference type="ARBA" id="ARBA00022898"/>
    </source>
</evidence>
<gene>
    <name evidence="6" type="ORF">HORIV_00390</name>
</gene>
<dbReference type="InterPro" id="IPR050147">
    <property type="entry name" value="Ser/Thr_Dehydratase"/>
</dbReference>
<dbReference type="InterPro" id="IPR001926">
    <property type="entry name" value="TrpB-like_PALP"/>
</dbReference>
<protein>
    <recommendedName>
        <fullName evidence="5">Tryptophan synthase beta chain-like PALP domain-containing protein</fullName>
    </recommendedName>
</protein>
<evidence type="ECO:0000256" key="4">
    <source>
        <dbReference type="ARBA" id="ARBA00023239"/>
    </source>
</evidence>
<dbReference type="PANTHER" id="PTHR48078:SF11">
    <property type="entry name" value="THREONINE DEHYDRATASE, MITOCHONDRIAL"/>
    <property type="match status" value="1"/>
</dbReference>
<keyword evidence="7" id="KW-1185">Reference proteome</keyword>
<comment type="similarity">
    <text evidence="2">Belongs to the serine/threonine dehydratase family.</text>
</comment>
<keyword evidence="4" id="KW-0456">Lyase</keyword>
<dbReference type="InterPro" id="IPR000634">
    <property type="entry name" value="Ser/Thr_deHydtase_PyrdxlP-BS"/>
</dbReference>
<reference evidence="7" key="1">
    <citation type="journal article" date="2019" name="Microbiol. Resour. Announc.">
        <title>Complete Genome Sequence of Halomonas olivaria, a Moderately Halophilic Bacterium Isolated from Olive Processing Effluents, Obtained by Nanopore Sequencing.</title>
        <authorList>
            <person name="Nagata S."/>
            <person name="Ii K.M."/>
            <person name="Tsukimi T."/>
            <person name="Miura M.C."/>
            <person name="Galipon J."/>
            <person name="Arakawa K."/>
        </authorList>
    </citation>
    <scope>NUCLEOTIDE SEQUENCE [LARGE SCALE GENOMIC DNA]</scope>
    <source>
        <strain evidence="7">TYRC17</strain>
    </source>
</reference>
<dbReference type="Proteomes" id="UP000289555">
    <property type="component" value="Chromosome"/>
</dbReference>
<dbReference type="Gene3D" id="3.40.50.1100">
    <property type="match status" value="2"/>
</dbReference>
<feature type="domain" description="Tryptophan synthase beta chain-like PALP" evidence="5">
    <location>
        <begin position="47"/>
        <end position="95"/>
    </location>
</feature>
<proteinExistence type="inferred from homology"/>
<sequence>METLLDAAMGNLLPIKALSVHVLPLGYPHARSNRQKILQARVYEAACETPISPAPFLSRRFNNQILIKREDLQPVFSFKIRGAYNKMAQLTQEQKIKA</sequence>
<dbReference type="EMBL" id="AP019416">
    <property type="protein sequence ID" value="BBI47618.1"/>
    <property type="molecule type" value="Genomic_DNA"/>
</dbReference>
<accession>A0ABN5WKV5</accession>
<dbReference type="PROSITE" id="PS00165">
    <property type="entry name" value="DEHYDRATASE_SER_THR"/>
    <property type="match status" value="1"/>
</dbReference>
<dbReference type="Pfam" id="PF00291">
    <property type="entry name" value="PALP"/>
    <property type="match status" value="1"/>
</dbReference>
<keyword evidence="3" id="KW-0663">Pyridoxal phosphate</keyword>
<evidence type="ECO:0000259" key="5">
    <source>
        <dbReference type="Pfam" id="PF00291"/>
    </source>
</evidence>
<dbReference type="SUPFAM" id="SSF53686">
    <property type="entry name" value="Tryptophan synthase beta subunit-like PLP-dependent enzymes"/>
    <property type="match status" value="1"/>
</dbReference>
<name>A0ABN5WKV5_9GAMM</name>
<organism evidence="6 7">
    <name type="scientific">Vreelandella olivaria</name>
    <dbReference type="NCBI Taxonomy" id="390919"/>
    <lineage>
        <taxon>Bacteria</taxon>
        <taxon>Pseudomonadati</taxon>
        <taxon>Pseudomonadota</taxon>
        <taxon>Gammaproteobacteria</taxon>
        <taxon>Oceanospirillales</taxon>
        <taxon>Halomonadaceae</taxon>
        <taxon>Vreelandella</taxon>
    </lineage>
</organism>
<evidence type="ECO:0000313" key="7">
    <source>
        <dbReference type="Proteomes" id="UP000289555"/>
    </source>
</evidence>
<dbReference type="InterPro" id="IPR036052">
    <property type="entry name" value="TrpB-like_PALP_sf"/>
</dbReference>
<evidence type="ECO:0000313" key="6">
    <source>
        <dbReference type="EMBL" id="BBI47618.1"/>
    </source>
</evidence>
<comment type="cofactor">
    <cofactor evidence="1">
        <name>pyridoxal 5'-phosphate</name>
        <dbReference type="ChEBI" id="CHEBI:597326"/>
    </cofactor>
</comment>
<evidence type="ECO:0000256" key="1">
    <source>
        <dbReference type="ARBA" id="ARBA00001933"/>
    </source>
</evidence>
<evidence type="ECO:0000256" key="2">
    <source>
        <dbReference type="ARBA" id="ARBA00010869"/>
    </source>
</evidence>